<dbReference type="SUPFAM" id="SSF52172">
    <property type="entry name" value="CheY-like"/>
    <property type="match status" value="1"/>
</dbReference>
<dbReference type="Gene3D" id="3.40.50.2300">
    <property type="match status" value="1"/>
</dbReference>
<reference evidence="3" key="1">
    <citation type="submission" date="2024-08" db="EMBL/GenBank/DDBJ databases">
        <authorList>
            <person name="Chaddad Z."/>
            <person name="Lamrabet M."/>
            <person name="Bouhnik O."/>
            <person name="Alami S."/>
            <person name="Wipf D."/>
            <person name="Courty P.E."/>
            <person name="Missbah El Idrissi M."/>
        </authorList>
    </citation>
    <scope>NUCLEOTIDE SEQUENCE</scope>
    <source>
        <strain evidence="3">LLZ17</strain>
    </source>
</reference>
<gene>
    <name evidence="3" type="ORF">AB8Z38_23540</name>
</gene>
<keyword evidence="1" id="KW-0597">Phosphoprotein</keyword>
<dbReference type="GO" id="GO:0000160">
    <property type="term" value="P:phosphorelay signal transduction system"/>
    <property type="evidence" value="ECO:0007669"/>
    <property type="project" value="InterPro"/>
</dbReference>
<evidence type="ECO:0000259" key="2">
    <source>
        <dbReference type="PROSITE" id="PS50110"/>
    </source>
</evidence>
<evidence type="ECO:0000313" key="3">
    <source>
        <dbReference type="EMBL" id="XDV55716.1"/>
    </source>
</evidence>
<name>A0AB39XFZ2_9BRAD</name>
<sequence length="153" mass="17734">MMVLIVEDDDHKLNDLQEFVKEVFAVDDIRIARSFQSGIRSILELRPDFVFLDMTMRNFDRTLSEEGGRPHPFAGREILRQMQRSRIGAPVLVVTQFDRFGEESDYMTLDELVDELSAKFPNYIGTVHYRSNVDDWKPSILQTVGGSLPRRQP</sequence>
<accession>A0AB39XFZ2</accession>
<dbReference type="EMBL" id="CP165734">
    <property type="protein sequence ID" value="XDV55716.1"/>
    <property type="molecule type" value="Genomic_DNA"/>
</dbReference>
<dbReference type="AlphaFoldDB" id="A0AB39XFZ2"/>
<dbReference type="InterPro" id="IPR011006">
    <property type="entry name" value="CheY-like_superfamily"/>
</dbReference>
<feature type="domain" description="Response regulatory" evidence="2">
    <location>
        <begin position="2"/>
        <end position="134"/>
    </location>
</feature>
<dbReference type="RefSeq" id="WP_369720162.1">
    <property type="nucleotide sequence ID" value="NZ_CP165734.1"/>
</dbReference>
<evidence type="ECO:0000256" key="1">
    <source>
        <dbReference type="PROSITE-ProRule" id="PRU00169"/>
    </source>
</evidence>
<proteinExistence type="predicted"/>
<feature type="modified residue" description="4-aspartylphosphate" evidence="1">
    <location>
        <position position="53"/>
    </location>
</feature>
<protein>
    <submittedName>
        <fullName evidence="3">Response regulator</fullName>
    </submittedName>
</protein>
<dbReference type="InterPro" id="IPR001789">
    <property type="entry name" value="Sig_transdc_resp-reg_receiver"/>
</dbReference>
<dbReference type="PROSITE" id="PS50110">
    <property type="entry name" value="RESPONSE_REGULATORY"/>
    <property type="match status" value="1"/>
</dbReference>
<organism evidence="3">
    <name type="scientific">Bradyrhizobium sp. LLZ17</name>
    <dbReference type="NCBI Taxonomy" id="3239388"/>
    <lineage>
        <taxon>Bacteria</taxon>
        <taxon>Pseudomonadati</taxon>
        <taxon>Pseudomonadota</taxon>
        <taxon>Alphaproteobacteria</taxon>
        <taxon>Hyphomicrobiales</taxon>
        <taxon>Nitrobacteraceae</taxon>
        <taxon>Bradyrhizobium</taxon>
    </lineage>
</organism>